<dbReference type="Gene3D" id="1.25.10.10">
    <property type="entry name" value="Leucine-rich Repeat Variant"/>
    <property type="match status" value="1"/>
</dbReference>
<dbReference type="InterPro" id="IPR016024">
    <property type="entry name" value="ARM-type_fold"/>
</dbReference>
<dbReference type="InterPro" id="IPR008979">
    <property type="entry name" value="Galactose-bd-like_sf"/>
</dbReference>
<reference evidence="3 4" key="1">
    <citation type="submission" date="2019-01" db="EMBL/GenBank/DDBJ databases">
        <title>Lacunisphaera sp. strain TWA-58.</title>
        <authorList>
            <person name="Chen W.-M."/>
        </authorList>
    </citation>
    <scope>NUCLEOTIDE SEQUENCE [LARGE SCALE GENOMIC DNA]</scope>
    <source>
        <strain evidence="3 4">TWA-58</strain>
    </source>
</reference>
<accession>A0A4Q1C8U8</accession>
<organism evidence="3 4">
    <name type="scientific">Oleiharenicola lentus</name>
    <dbReference type="NCBI Taxonomy" id="2508720"/>
    <lineage>
        <taxon>Bacteria</taxon>
        <taxon>Pseudomonadati</taxon>
        <taxon>Verrucomicrobiota</taxon>
        <taxon>Opitutia</taxon>
        <taxon>Opitutales</taxon>
        <taxon>Opitutaceae</taxon>
        <taxon>Oleiharenicola</taxon>
    </lineage>
</organism>
<dbReference type="Proteomes" id="UP000290218">
    <property type="component" value="Unassembled WGS sequence"/>
</dbReference>
<dbReference type="Gene3D" id="2.60.120.260">
    <property type="entry name" value="Galactose-binding domain-like"/>
    <property type="match status" value="1"/>
</dbReference>
<dbReference type="EMBL" id="SDHX01000001">
    <property type="protein sequence ID" value="RXK55252.1"/>
    <property type="molecule type" value="Genomic_DNA"/>
</dbReference>
<feature type="domain" description="F5/8 type C" evidence="2">
    <location>
        <begin position="647"/>
        <end position="786"/>
    </location>
</feature>
<dbReference type="InterPro" id="IPR011989">
    <property type="entry name" value="ARM-like"/>
</dbReference>
<comment type="caution">
    <text evidence="3">The sequence shown here is derived from an EMBL/GenBank/DDBJ whole genome shotgun (WGS) entry which is preliminary data.</text>
</comment>
<evidence type="ECO:0000313" key="4">
    <source>
        <dbReference type="Proteomes" id="UP000290218"/>
    </source>
</evidence>
<protein>
    <recommendedName>
        <fullName evidence="2">F5/8 type C domain-containing protein</fullName>
    </recommendedName>
</protein>
<keyword evidence="1" id="KW-0732">Signal</keyword>
<evidence type="ECO:0000259" key="2">
    <source>
        <dbReference type="PROSITE" id="PS50022"/>
    </source>
</evidence>
<evidence type="ECO:0000256" key="1">
    <source>
        <dbReference type="SAM" id="SignalP"/>
    </source>
</evidence>
<dbReference type="SUPFAM" id="SSF49785">
    <property type="entry name" value="Galactose-binding domain-like"/>
    <property type="match status" value="1"/>
</dbReference>
<feature type="chain" id="PRO_5020312442" description="F5/8 type C domain-containing protein" evidence="1">
    <location>
        <begin position="24"/>
        <end position="786"/>
    </location>
</feature>
<sequence length="786" mass="79024">MISLTPSSLLLTRALALGSLLFAAGCTSTTTPKPATPASTSGAANAPAAAAVGAFEDDARPLTSAENLVIAAGLDAAKLAAAQGELLAILQNPASTPAAAQEAAQLLGQILLTGNSAGHATTLNALAPLLADSARSDHARLALDRVPGTAVDTLYLQALLSATGRARLGLIDAVATRGIAGATGALAGLLQDSDAATADAAATALGRLGGTGALDALGAAKNPLSPTVLKARLAAAAKADAATAARVAGEIYRNSAAPLGQRTIALRTLISAQPASAVDTIDAALTGNEPAFHAPAIEAVRSLPVPDAGARLAARLGAFAPAVQTALIAALGHRGEAGAVPGVLQALDHADATVRLAAFEALGRLPGAVEVARKLAGLATAKGDDAKAAAAALARLNGPGLDEHIRSAAAEGDNALRAVYIQQIAARNLTEAIPFLLGLRSSPVESLRLEALDALRLVAASADQGAVIAWATGTTNRAEQNRAVRALITIILRDGAADTRAAPVVTALATGDSAARLALLPVLSRVGGKSALASAGTLARENDAAVAAAATAELARWPDASALPVLVELAVATQAEAIQAAAVQGAARFLSLRTPAVTASRSAQARALLALPLNPATRSALLNVLSLCSDADALATARSFAGNDDVAVAAAARDAVDAITSNLAGAPAMTASVDSEAAAQMADGKDGTFWQVPSELGLWIRADLHHPRPVRKLTLEHGNRSWGYPAQFDVQVSDDPEKPGEVIAQGEGERTGTVLNLPAGTRGRYVWLRVTKLRDAPIAISEMIVE</sequence>
<dbReference type="RefSeq" id="WP_129046616.1">
    <property type="nucleotide sequence ID" value="NZ_SDHX01000001.1"/>
</dbReference>
<dbReference type="AlphaFoldDB" id="A0A4Q1C8U8"/>
<keyword evidence="4" id="KW-1185">Reference proteome</keyword>
<dbReference type="OrthoDB" id="189335at2"/>
<dbReference type="SUPFAM" id="SSF48371">
    <property type="entry name" value="ARM repeat"/>
    <property type="match status" value="1"/>
</dbReference>
<name>A0A4Q1C8U8_9BACT</name>
<evidence type="ECO:0000313" key="3">
    <source>
        <dbReference type="EMBL" id="RXK55252.1"/>
    </source>
</evidence>
<dbReference type="Pfam" id="PF00754">
    <property type="entry name" value="F5_F8_type_C"/>
    <property type="match status" value="1"/>
</dbReference>
<dbReference type="Pfam" id="PF13646">
    <property type="entry name" value="HEAT_2"/>
    <property type="match status" value="1"/>
</dbReference>
<feature type="signal peptide" evidence="1">
    <location>
        <begin position="1"/>
        <end position="23"/>
    </location>
</feature>
<proteinExistence type="predicted"/>
<dbReference type="PROSITE" id="PS50022">
    <property type="entry name" value="FA58C_3"/>
    <property type="match status" value="1"/>
</dbReference>
<dbReference type="InterPro" id="IPR000421">
    <property type="entry name" value="FA58C"/>
</dbReference>
<gene>
    <name evidence="3" type="ORF">ESB00_04970</name>
</gene>